<dbReference type="AlphaFoldDB" id="A0A1V4ATL1"/>
<comment type="caution">
    <text evidence="1">The sequence shown here is derived from an EMBL/GenBank/DDBJ whole genome shotgun (WGS) entry which is preliminary data.</text>
</comment>
<accession>A0A1V4ATL1</accession>
<evidence type="ECO:0000313" key="1">
    <source>
        <dbReference type="EMBL" id="OOP56430.1"/>
    </source>
</evidence>
<dbReference type="SUPFAM" id="SSF56300">
    <property type="entry name" value="Metallo-dependent phosphatases"/>
    <property type="match status" value="1"/>
</dbReference>
<dbReference type="InterPro" id="IPR029052">
    <property type="entry name" value="Metallo-depent_PP-like"/>
</dbReference>
<name>A0A1V4ATL1_9BACT</name>
<sequence length="117" mass="13456">MQSRYLKATILSSFSWAKIPLLLLFAVFFFLESYALLVHHFEGKRDLNHLSGNFPQNREKLCHEKLKDEFSFAVVGDTKSSGTFEVIAEGLRKEPLSFLVFLGDFVYKGSEGEHNFF</sequence>
<reference evidence="1 2" key="1">
    <citation type="journal article" date="2017" name="Water Res.">
        <title>Discovery and metagenomic analysis of an anammox bacterial enrichment related to Candidatus "Brocadia caroliniensis" in a full-scale glycerol-fed nitritation-denitritation separate centrate treatment process.</title>
        <authorList>
            <person name="Park H."/>
            <person name="Brotto A.C."/>
            <person name="van Loosdrecht M.C."/>
            <person name="Chandran K."/>
        </authorList>
    </citation>
    <scope>NUCLEOTIDE SEQUENCE [LARGE SCALE GENOMIC DNA]</scope>
    <source>
        <strain evidence="1">26THWARD</strain>
    </source>
</reference>
<dbReference type="Proteomes" id="UP000189681">
    <property type="component" value="Unassembled WGS sequence"/>
</dbReference>
<dbReference type="EMBL" id="AYTS01000082">
    <property type="protein sequence ID" value="OOP56430.1"/>
    <property type="molecule type" value="Genomic_DNA"/>
</dbReference>
<protein>
    <recommendedName>
        <fullName evidence="3">Calcineurin-like phosphoesterase domain-containing protein</fullName>
    </recommendedName>
</protein>
<organism evidence="1 2">
    <name type="scientific">Candidatus Brocadia carolinensis</name>
    <dbReference type="NCBI Taxonomy" id="1004156"/>
    <lineage>
        <taxon>Bacteria</taxon>
        <taxon>Pseudomonadati</taxon>
        <taxon>Planctomycetota</taxon>
        <taxon>Candidatus Brocadiia</taxon>
        <taxon>Candidatus Brocadiales</taxon>
        <taxon>Candidatus Brocadiaceae</taxon>
        <taxon>Candidatus Brocadia</taxon>
    </lineage>
</organism>
<gene>
    <name evidence="1" type="ORF">AYP45_09105</name>
</gene>
<evidence type="ECO:0000313" key="2">
    <source>
        <dbReference type="Proteomes" id="UP000189681"/>
    </source>
</evidence>
<evidence type="ECO:0008006" key="3">
    <source>
        <dbReference type="Google" id="ProtNLM"/>
    </source>
</evidence>
<proteinExistence type="predicted"/>
<dbReference type="STRING" id="1004156.AYP45_09105"/>